<evidence type="ECO:0000313" key="11">
    <source>
        <dbReference type="EMBL" id="KAE9306465.1"/>
    </source>
</evidence>
<dbReference type="Proteomes" id="UP000433483">
    <property type="component" value="Unassembled WGS sequence"/>
</dbReference>
<dbReference type="InterPro" id="IPR000073">
    <property type="entry name" value="AB_hydrolase_1"/>
</dbReference>
<dbReference type="Proteomes" id="UP000440367">
    <property type="component" value="Unassembled WGS sequence"/>
</dbReference>
<dbReference type="EMBL" id="QXGB01001918">
    <property type="protein sequence ID" value="KAE9183790.1"/>
    <property type="molecule type" value="Genomic_DNA"/>
</dbReference>
<evidence type="ECO:0000313" key="19">
    <source>
        <dbReference type="Proteomes" id="UP000476176"/>
    </source>
</evidence>
<dbReference type="EMBL" id="QXFZ01001753">
    <property type="protein sequence ID" value="KAE9085512.1"/>
    <property type="molecule type" value="Genomic_DNA"/>
</dbReference>
<evidence type="ECO:0000313" key="18">
    <source>
        <dbReference type="Proteomes" id="UP000460718"/>
    </source>
</evidence>
<dbReference type="OrthoDB" id="6431331at2759"/>
<dbReference type="PRINTS" id="PR00111">
    <property type="entry name" value="ABHYDROLASE"/>
</dbReference>
<dbReference type="EMBL" id="QXFW01001863">
    <property type="protein sequence ID" value="KAE8984861.1"/>
    <property type="molecule type" value="Genomic_DNA"/>
</dbReference>
<evidence type="ECO:0000313" key="21">
    <source>
        <dbReference type="Proteomes" id="UP000488956"/>
    </source>
</evidence>
<dbReference type="EMBL" id="QXGA01003476">
    <property type="protein sequence ID" value="KAE9082816.1"/>
    <property type="molecule type" value="Genomic_DNA"/>
</dbReference>
<evidence type="ECO:0000313" key="2">
    <source>
        <dbReference type="EMBL" id="KAE8928424.1"/>
    </source>
</evidence>
<keyword evidence="13" id="KW-1185">Reference proteome</keyword>
<dbReference type="EMBL" id="QXGD01001588">
    <property type="protein sequence ID" value="KAE9202947.1"/>
    <property type="molecule type" value="Genomic_DNA"/>
</dbReference>
<evidence type="ECO:0000313" key="5">
    <source>
        <dbReference type="EMBL" id="KAE9085512.1"/>
    </source>
</evidence>
<evidence type="ECO:0000313" key="4">
    <source>
        <dbReference type="EMBL" id="KAE9082816.1"/>
    </source>
</evidence>
<dbReference type="Proteomes" id="UP000440732">
    <property type="component" value="Unassembled WGS sequence"/>
</dbReference>
<gene>
    <name evidence="10" type="ORF">PF001_g19474</name>
    <name evidence="9" type="ORF">PF002_g21076</name>
    <name evidence="8" type="ORF">PF004_g20860</name>
    <name evidence="7" type="ORF">PF005_g21940</name>
    <name evidence="4" type="ORF">PF006_g26817</name>
    <name evidence="5" type="ORF">PF007_g21111</name>
    <name evidence="11" type="ORF">PF008_g21460</name>
    <name evidence="2" type="ORF">PF009_g21432</name>
    <name evidence="6" type="ORF">PF010_g19728</name>
    <name evidence="3" type="ORF">PF011_g20614</name>
</gene>
<dbReference type="Proteomes" id="UP000488956">
    <property type="component" value="Unassembled WGS sequence"/>
</dbReference>
<dbReference type="EMBL" id="QXGC01001908">
    <property type="protein sequence ID" value="KAE9193966.1"/>
    <property type="molecule type" value="Genomic_DNA"/>
</dbReference>
<dbReference type="Proteomes" id="UP000460718">
    <property type="component" value="Unassembled WGS sequence"/>
</dbReference>
<dbReference type="AlphaFoldDB" id="A0A6A3XHW2"/>
<dbReference type="PANTHER" id="PTHR43798">
    <property type="entry name" value="MONOACYLGLYCEROL LIPASE"/>
    <property type="match status" value="1"/>
</dbReference>
<evidence type="ECO:0000313" key="20">
    <source>
        <dbReference type="Proteomes" id="UP000486351"/>
    </source>
</evidence>
<dbReference type="InterPro" id="IPR000639">
    <property type="entry name" value="Epox_hydrolase-like"/>
</dbReference>
<dbReference type="EMBL" id="QXGF01001682">
    <property type="protein sequence ID" value="KAE8928424.1"/>
    <property type="molecule type" value="Genomic_DNA"/>
</dbReference>
<evidence type="ECO:0000313" key="7">
    <source>
        <dbReference type="EMBL" id="KAE9183790.1"/>
    </source>
</evidence>
<comment type="caution">
    <text evidence="9">The sequence shown here is derived from an EMBL/GenBank/DDBJ whole genome shotgun (WGS) entry which is preliminary data.</text>
</comment>
<accession>A0A6A3XHW2</accession>
<evidence type="ECO:0000313" key="6">
    <source>
        <dbReference type="EMBL" id="KAE9087429.1"/>
    </source>
</evidence>
<dbReference type="Proteomes" id="UP000441208">
    <property type="component" value="Unassembled WGS sequence"/>
</dbReference>
<dbReference type="InterPro" id="IPR029058">
    <property type="entry name" value="AB_hydrolase_fold"/>
</dbReference>
<evidence type="ECO:0000313" key="8">
    <source>
        <dbReference type="EMBL" id="KAE9193966.1"/>
    </source>
</evidence>
<organism evidence="9 15">
    <name type="scientific">Phytophthora fragariae</name>
    <dbReference type="NCBI Taxonomy" id="53985"/>
    <lineage>
        <taxon>Eukaryota</taxon>
        <taxon>Sar</taxon>
        <taxon>Stramenopiles</taxon>
        <taxon>Oomycota</taxon>
        <taxon>Peronosporomycetes</taxon>
        <taxon>Peronosporales</taxon>
        <taxon>Peronosporaceae</taxon>
        <taxon>Phytophthora</taxon>
    </lineage>
</organism>
<reference evidence="12 13" key="1">
    <citation type="submission" date="2018-08" db="EMBL/GenBank/DDBJ databases">
        <title>Genomic investigation of the strawberry pathogen Phytophthora fragariae indicates pathogenicity is determined by transcriptional variation in three key races.</title>
        <authorList>
            <person name="Adams T.M."/>
            <person name="Armitage A.D."/>
            <person name="Sobczyk M.K."/>
            <person name="Bates H.J."/>
            <person name="Dunwell J.M."/>
            <person name="Nellist C.F."/>
            <person name="Harrison R.J."/>
        </authorList>
    </citation>
    <scope>NUCLEOTIDE SEQUENCE [LARGE SCALE GENOMIC DNA]</scope>
    <source>
        <strain evidence="10 14">A4</strain>
        <strain evidence="9 15">BC-1</strain>
        <strain evidence="8 19">BC-23</strain>
        <strain evidence="7 13">NOV-27</strain>
        <strain evidence="4 16">NOV-5</strain>
        <strain evidence="5 17">NOV-71</strain>
        <strain evidence="11 20">NOV-77</strain>
        <strain evidence="2 12">NOV-9</strain>
        <strain evidence="6 21">ONT-3</strain>
        <strain evidence="3 18">SCRP245</strain>
    </source>
</reference>
<dbReference type="InterPro" id="IPR050266">
    <property type="entry name" value="AB_hydrolase_sf"/>
</dbReference>
<feature type="domain" description="AB hydrolase-1" evidence="1">
    <location>
        <begin position="50"/>
        <end position="295"/>
    </location>
</feature>
<evidence type="ECO:0000313" key="16">
    <source>
        <dbReference type="Proteomes" id="UP000440732"/>
    </source>
</evidence>
<evidence type="ECO:0000313" key="14">
    <source>
        <dbReference type="Proteomes" id="UP000437068"/>
    </source>
</evidence>
<dbReference type="GO" id="GO:0016020">
    <property type="term" value="C:membrane"/>
    <property type="evidence" value="ECO:0007669"/>
    <property type="project" value="TreeGrafter"/>
</dbReference>
<evidence type="ECO:0000313" key="10">
    <source>
        <dbReference type="EMBL" id="KAE9290748.1"/>
    </source>
</evidence>
<evidence type="ECO:0000313" key="15">
    <source>
        <dbReference type="Proteomes" id="UP000440367"/>
    </source>
</evidence>
<name>A0A6A3XHW2_9STRA</name>
<dbReference type="Proteomes" id="UP000476176">
    <property type="component" value="Unassembled WGS sequence"/>
</dbReference>
<dbReference type="EMBL" id="QXGE01001581">
    <property type="protein sequence ID" value="KAE9290748.1"/>
    <property type="molecule type" value="Genomic_DNA"/>
</dbReference>
<dbReference type="EMBL" id="QXFX01001615">
    <property type="protein sequence ID" value="KAE9087429.1"/>
    <property type="molecule type" value="Genomic_DNA"/>
</dbReference>
<dbReference type="Pfam" id="PF00561">
    <property type="entry name" value="Abhydrolase_1"/>
    <property type="match status" value="1"/>
</dbReference>
<dbReference type="EMBL" id="QXFY01001928">
    <property type="protein sequence ID" value="KAE9306465.1"/>
    <property type="molecule type" value="Genomic_DNA"/>
</dbReference>
<dbReference type="PANTHER" id="PTHR43798:SF33">
    <property type="entry name" value="HYDROLASE, PUTATIVE (AFU_ORTHOLOGUE AFUA_2G14860)-RELATED"/>
    <property type="match status" value="1"/>
</dbReference>
<dbReference type="Proteomes" id="UP000429523">
    <property type="component" value="Unassembled WGS sequence"/>
</dbReference>
<evidence type="ECO:0000259" key="1">
    <source>
        <dbReference type="Pfam" id="PF00561"/>
    </source>
</evidence>
<proteinExistence type="predicted"/>
<dbReference type="Proteomes" id="UP000437068">
    <property type="component" value="Unassembled WGS sequence"/>
</dbReference>
<evidence type="ECO:0000313" key="17">
    <source>
        <dbReference type="Proteomes" id="UP000441208"/>
    </source>
</evidence>
<protein>
    <recommendedName>
        <fullName evidence="1">AB hydrolase-1 domain-containing protein</fullName>
    </recommendedName>
</protein>
<evidence type="ECO:0000313" key="12">
    <source>
        <dbReference type="Proteomes" id="UP000429523"/>
    </source>
</evidence>
<dbReference type="Gene3D" id="3.40.50.1820">
    <property type="entry name" value="alpha/beta hydrolase"/>
    <property type="match status" value="1"/>
</dbReference>
<dbReference type="Proteomes" id="UP000486351">
    <property type="component" value="Unassembled WGS sequence"/>
</dbReference>
<evidence type="ECO:0000313" key="3">
    <source>
        <dbReference type="EMBL" id="KAE8984861.1"/>
    </source>
</evidence>
<dbReference type="GO" id="GO:0003824">
    <property type="term" value="F:catalytic activity"/>
    <property type="evidence" value="ECO:0007669"/>
    <property type="project" value="InterPro"/>
</dbReference>
<sequence>MGLLGAFSFGPHTKDLVRYGKKFEARTATIDQFQWSYFMRPAVDPTSREIVVFLHGLGSSKEAWVRVSSGMNKDYHVVIPDLPGHGKTTPLDRNINFAADRQARRLHEFFESELYPNNKVHLVGTCMGATIAGVYAAMHPTRVKSLTLMCPWGISMPNSSVTLSDVGDLCKLVPQSPTETSTSDVGDWRDRVTASSAANLVHAPRVFRALAVSKFSKRGRSHEVLQKVLVDMLAHPTILEDELHSIRARTMVVWGNQDEVLDESCLNVIDEKLNVARKNVMIFDRCGHLVPSDKPAECIDMLNKFLADEELSFTFALTKHESVMAF</sequence>
<evidence type="ECO:0000313" key="9">
    <source>
        <dbReference type="EMBL" id="KAE9202947.1"/>
    </source>
</evidence>
<dbReference type="SUPFAM" id="SSF53474">
    <property type="entry name" value="alpha/beta-Hydrolases"/>
    <property type="match status" value="1"/>
</dbReference>
<dbReference type="PRINTS" id="PR00412">
    <property type="entry name" value="EPOXHYDRLASE"/>
</dbReference>
<evidence type="ECO:0000313" key="13">
    <source>
        <dbReference type="Proteomes" id="UP000433483"/>
    </source>
</evidence>